<sequence>MGWRKNAGYIITNQITIGESEIVLGVHESHPNMFVTWECNNKTDYYWGHYHTSLLAAQKDFCERGADKARFYEKAEHKPKEKELER</sequence>
<comment type="caution">
    <text evidence="1">The sequence shown here is derived from an EMBL/GenBank/DDBJ whole genome shotgun (WGS) entry which is preliminary data.</text>
</comment>
<dbReference type="AlphaFoldDB" id="A0A9D5R9G7"/>
<name>A0A9D5R9G7_9FIRM</name>
<protein>
    <submittedName>
        <fullName evidence="1">Uncharacterized protein</fullName>
    </submittedName>
</protein>
<keyword evidence="2" id="KW-1185">Reference proteome</keyword>
<reference evidence="1" key="1">
    <citation type="submission" date="2020-10" db="EMBL/GenBank/DDBJ databases">
        <title>ChiBAC.</title>
        <authorList>
            <person name="Zenner C."/>
            <person name="Hitch T.C.A."/>
            <person name="Clavel T."/>
        </authorList>
    </citation>
    <scope>NUCLEOTIDE SEQUENCE</scope>
    <source>
        <strain evidence="1">DSM 107454</strain>
    </source>
</reference>
<proteinExistence type="predicted"/>
<evidence type="ECO:0000313" key="2">
    <source>
        <dbReference type="Proteomes" id="UP000806542"/>
    </source>
</evidence>
<gene>
    <name evidence="1" type="ORF">INF28_11110</name>
</gene>
<organism evidence="1 2">
    <name type="scientific">Ructibacterium gallinarum</name>
    <dbReference type="NCBI Taxonomy" id="2779355"/>
    <lineage>
        <taxon>Bacteria</taxon>
        <taxon>Bacillati</taxon>
        <taxon>Bacillota</taxon>
        <taxon>Clostridia</taxon>
        <taxon>Eubacteriales</taxon>
        <taxon>Oscillospiraceae</taxon>
        <taxon>Ructibacterium</taxon>
    </lineage>
</organism>
<dbReference type="RefSeq" id="WP_226393546.1">
    <property type="nucleotide sequence ID" value="NZ_JADCKB010000030.1"/>
</dbReference>
<dbReference type="EMBL" id="JADCKB010000030">
    <property type="protein sequence ID" value="MBE5041007.1"/>
    <property type="molecule type" value="Genomic_DNA"/>
</dbReference>
<evidence type="ECO:0000313" key="1">
    <source>
        <dbReference type="EMBL" id="MBE5041007.1"/>
    </source>
</evidence>
<accession>A0A9D5R9G7</accession>
<dbReference type="Proteomes" id="UP000806542">
    <property type="component" value="Unassembled WGS sequence"/>
</dbReference>